<protein>
    <submittedName>
        <fullName evidence="2">13148_t:CDS:1</fullName>
    </submittedName>
</protein>
<feature type="region of interest" description="Disordered" evidence="1">
    <location>
        <begin position="34"/>
        <end position="54"/>
    </location>
</feature>
<evidence type="ECO:0000313" key="3">
    <source>
        <dbReference type="Proteomes" id="UP000789375"/>
    </source>
</evidence>
<proteinExistence type="predicted"/>
<organism evidence="2 3">
    <name type="scientific">Funneliformis mosseae</name>
    <name type="common">Endomycorrhizal fungus</name>
    <name type="synonym">Glomus mosseae</name>
    <dbReference type="NCBI Taxonomy" id="27381"/>
    <lineage>
        <taxon>Eukaryota</taxon>
        <taxon>Fungi</taxon>
        <taxon>Fungi incertae sedis</taxon>
        <taxon>Mucoromycota</taxon>
        <taxon>Glomeromycotina</taxon>
        <taxon>Glomeromycetes</taxon>
        <taxon>Glomerales</taxon>
        <taxon>Glomeraceae</taxon>
        <taxon>Funneliformis</taxon>
    </lineage>
</organism>
<dbReference type="AlphaFoldDB" id="A0A9N9DKJ3"/>
<name>A0A9N9DKJ3_FUNMO</name>
<keyword evidence="3" id="KW-1185">Reference proteome</keyword>
<comment type="caution">
    <text evidence="2">The sequence shown here is derived from an EMBL/GenBank/DDBJ whole genome shotgun (WGS) entry which is preliminary data.</text>
</comment>
<dbReference type="Proteomes" id="UP000789375">
    <property type="component" value="Unassembled WGS sequence"/>
</dbReference>
<evidence type="ECO:0000313" key="2">
    <source>
        <dbReference type="EMBL" id="CAG8638695.1"/>
    </source>
</evidence>
<gene>
    <name evidence="2" type="ORF">FMOSSE_LOCUS10872</name>
</gene>
<evidence type="ECO:0000256" key="1">
    <source>
        <dbReference type="SAM" id="MobiDB-lite"/>
    </source>
</evidence>
<reference evidence="2" key="1">
    <citation type="submission" date="2021-06" db="EMBL/GenBank/DDBJ databases">
        <authorList>
            <person name="Kallberg Y."/>
            <person name="Tangrot J."/>
            <person name="Rosling A."/>
        </authorList>
    </citation>
    <scope>NUCLEOTIDE SEQUENCE</scope>
    <source>
        <strain evidence="2">87-6 pot B 2015</strain>
    </source>
</reference>
<sequence>MINKFVDLSHKLIIKEISDILNDIFYDSDEYYKSDDERDDKRDDKGDNNADDNSKISEKSVLDYVINNLIRDDDSEIRKKWPTNSGSKQTGFDMPIEDNKLIDISEVETFCGFNPATDAWIRVLRDNHYDSLQRMFVKALNAYTWASHPVYQETSILRPYGLALRPMFGIVAAG</sequence>
<accession>A0A9N9DKJ3</accession>
<dbReference type="EMBL" id="CAJVPP010003855">
    <property type="protein sequence ID" value="CAG8638695.1"/>
    <property type="molecule type" value="Genomic_DNA"/>
</dbReference>